<reference evidence="6 7" key="1">
    <citation type="journal article" date="2006" name="Proc. Natl. Acad. Sci. U.S.A.">
        <title>Evolution of sensory complexity recorded in a myxobacterial genome.</title>
        <authorList>
            <person name="Goldman B.S."/>
            <person name="Nierman W.C."/>
            <person name="Kaiser D."/>
            <person name="Slater S.C."/>
            <person name="Durkin A.S."/>
            <person name="Eisen J.A."/>
            <person name="Ronning C.M."/>
            <person name="Barbazuk W.B."/>
            <person name="Blanchard M."/>
            <person name="Field C."/>
            <person name="Halling C."/>
            <person name="Hinkle G."/>
            <person name="Iartchuk O."/>
            <person name="Kim H.S."/>
            <person name="Mackenzie C."/>
            <person name="Madupu R."/>
            <person name="Miller N."/>
            <person name="Shvartsbeyn A."/>
            <person name="Sullivan S.A."/>
            <person name="Vaudin M."/>
            <person name="Wiegand R."/>
            <person name="Kaplan H.B."/>
        </authorList>
    </citation>
    <scope>NUCLEOTIDE SEQUENCE [LARGE SCALE GENOMIC DNA]</scope>
    <source>
        <strain evidence="7">DK1622</strain>
    </source>
</reference>
<dbReference type="GO" id="GO:0006355">
    <property type="term" value="P:regulation of DNA-templated transcription"/>
    <property type="evidence" value="ECO:0007669"/>
    <property type="project" value="InterPro"/>
</dbReference>
<name>Q1D1Q0_MYXXD</name>
<dbReference type="InterPro" id="IPR000792">
    <property type="entry name" value="Tscrpt_reg_LuxR_C"/>
</dbReference>
<dbReference type="AlphaFoldDB" id="Q1D1Q0"/>
<dbReference type="eggNOG" id="COG2197">
    <property type="taxonomic scope" value="Bacteria"/>
</dbReference>
<evidence type="ECO:0000313" key="7">
    <source>
        <dbReference type="Proteomes" id="UP000002402"/>
    </source>
</evidence>
<dbReference type="OrthoDB" id="5498357at2"/>
<dbReference type="GO" id="GO:0003677">
    <property type="term" value="F:DNA binding"/>
    <property type="evidence" value="ECO:0007669"/>
    <property type="project" value="UniProtKB-KW"/>
</dbReference>
<feature type="region of interest" description="Disordered" evidence="4">
    <location>
        <begin position="259"/>
        <end position="292"/>
    </location>
</feature>
<dbReference type="InterPro" id="IPR016032">
    <property type="entry name" value="Sig_transdc_resp-reg_C-effctor"/>
</dbReference>
<evidence type="ECO:0000313" key="6">
    <source>
        <dbReference type="EMBL" id="ABF89349.1"/>
    </source>
</evidence>
<dbReference type="PANTHER" id="PTHR44688:SF16">
    <property type="entry name" value="DNA-BINDING TRANSCRIPTIONAL ACTIVATOR DEVR_DOSR"/>
    <property type="match status" value="1"/>
</dbReference>
<sequence>MSGGTLRSPQVHALVRLINEAHELPARVATRSRHLLVGLCRILGAEAGACVLERDFRPGGHDGFTEIVLEGWSGSAVSALEALRRMGSACNPAIRSLMERGSEPGTIVTAMRRELVEDWSWYGAPYVEHHLRPTGLDDSVYSSQWSGLPGVVRGIGIYRERGGRPFDAADRELLHLFHAECGAMFDPPGSSKVGTPSGWLAPRERQTLELLLQGLGDKQIAARLGISRFTVNQYTKTLYRRFGVQSRAALIAQVLARDEPDATTALPSRQVPPDGHPKLARSSDGQDPSRRS</sequence>
<dbReference type="EnsemblBacteria" id="ABF89349">
    <property type="protein sequence ID" value="ABF89349"/>
    <property type="gene ID" value="MXAN_5271"/>
</dbReference>
<dbReference type="Pfam" id="PF00196">
    <property type="entry name" value="GerE"/>
    <property type="match status" value="1"/>
</dbReference>
<evidence type="ECO:0000256" key="3">
    <source>
        <dbReference type="ARBA" id="ARBA00023163"/>
    </source>
</evidence>
<evidence type="ECO:0000256" key="2">
    <source>
        <dbReference type="ARBA" id="ARBA00023125"/>
    </source>
</evidence>
<evidence type="ECO:0000259" key="5">
    <source>
        <dbReference type="PROSITE" id="PS50043"/>
    </source>
</evidence>
<evidence type="ECO:0000256" key="4">
    <source>
        <dbReference type="SAM" id="MobiDB-lite"/>
    </source>
</evidence>
<keyword evidence="7" id="KW-1185">Reference proteome</keyword>
<evidence type="ECO:0000256" key="1">
    <source>
        <dbReference type="ARBA" id="ARBA00023015"/>
    </source>
</evidence>
<keyword evidence="2" id="KW-0238">DNA-binding</keyword>
<protein>
    <submittedName>
        <fullName evidence="6">Transcriptional regulator, LuxR family</fullName>
    </submittedName>
</protein>
<dbReference type="KEGG" id="mxa:MXAN_5271"/>
<dbReference type="SUPFAM" id="SSF46894">
    <property type="entry name" value="C-terminal effector domain of the bipartite response regulators"/>
    <property type="match status" value="1"/>
</dbReference>
<dbReference type="HOGENOM" id="CLU_952561_0_0_7"/>
<dbReference type="STRING" id="246197.MXAN_5271"/>
<dbReference type="PRINTS" id="PR00038">
    <property type="entry name" value="HTHLUXR"/>
</dbReference>
<proteinExistence type="predicted"/>
<dbReference type="EMBL" id="CP000113">
    <property type="protein sequence ID" value="ABF89349.1"/>
    <property type="molecule type" value="Genomic_DNA"/>
</dbReference>
<organism evidence="6 7">
    <name type="scientific">Myxococcus xanthus (strain DK1622)</name>
    <dbReference type="NCBI Taxonomy" id="246197"/>
    <lineage>
        <taxon>Bacteria</taxon>
        <taxon>Pseudomonadati</taxon>
        <taxon>Myxococcota</taxon>
        <taxon>Myxococcia</taxon>
        <taxon>Myxococcales</taxon>
        <taxon>Cystobacterineae</taxon>
        <taxon>Myxococcaceae</taxon>
        <taxon>Myxococcus</taxon>
    </lineage>
</organism>
<gene>
    <name evidence="6" type="ordered locus">MXAN_5271</name>
</gene>
<dbReference type="PROSITE" id="PS50043">
    <property type="entry name" value="HTH_LUXR_2"/>
    <property type="match status" value="1"/>
</dbReference>
<keyword evidence="1" id="KW-0805">Transcription regulation</keyword>
<dbReference type="SMART" id="SM00421">
    <property type="entry name" value="HTH_LUXR"/>
    <property type="match status" value="1"/>
</dbReference>
<dbReference type="InterPro" id="IPR036388">
    <property type="entry name" value="WH-like_DNA-bd_sf"/>
</dbReference>
<feature type="domain" description="HTH luxR-type" evidence="5">
    <location>
        <begin position="193"/>
        <end position="258"/>
    </location>
</feature>
<accession>Q1D1Q0</accession>
<dbReference type="Proteomes" id="UP000002402">
    <property type="component" value="Chromosome"/>
</dbReference>
<dbReference type="PANTHER" id="PTHR44688">
    <property type="entry name" value="DNA-BINDING TRANSCRIPTIONAL ACTIVATOR DEVR_DOSR"/>
    <property type="match status" value="1"/>
</dbReference>
<keyword evidence="3" id="KW-0804">Transcription</keyword>
<dbReference type="CDD" id="cd06170">
    <property type="entry name" value="LuxR_C_like"/>
    <property type="match status" value="1"/>
</dbReference>
<dbReference type="Gene3D" id="1.10.10.10">
    <property type="entry name" value="Winged helix-like DNA-binding domain superfamily/Winged helix DNA-binding domain"/>
    <property type="match status" value="1"/>
</dbReference>